<dbReference type="PANTHER" id="PTHR30287:SF1">
    <property type="entry name" value="INNER MEMBRANE PROTEIN"/>
    <property type="match status" value="1"/>
</dbReference>
<feature type="domain" description="ABC3 transporter permease C-terminal" evidence="7">
    <location>
        <begin position="728"/>
        <end position="839"/>
    </location>
</feature>
<feature type="transmembrane region" description="Helical" evidence="6">
    <location>
        <begin position="814"/>
        <end position="838"/>
    </location>
</feature>
<reference evidence="8" key="1">
    <citation type="submission" date="2019-03" db="EMBL/GenBank/DDBJ databases">
        <title>Afifella sp. nov., isolated from activated sludge.</title>
        <authorList>
            <person name="Li Q."/>
            <person name="Liu Y."/>
        </authorList>
    </citation>
    <scope>NUCLEOTIDE SEQUENCE</scope>
    <source>
        <strain evidence="8">L72</strain>
    </source>
</reference>
<evidence type="ECO:0000256" key="5">
    <source>
        <dbReference type="ARBA" id="ARBA00023136"/>
    </source>
</evidence>
<feature type="transmembrane region" description="Helical" evidence="6">
    <location>
        <begin position="21"/>
        <end position="41"/>
    </location>
</feature>
<feature type="transmembrane region" description="Helical" evidence="6">
    <location>
        <begin position="360"/>
        <end position="380"/>
    </location>
</feature>
<dbReference type="GO" id="GO:0005886">
    <property type="term" value="C:plasma membrane"/>
    <property type="evidence" value="ECO:0007669"/>
    <property type="project" value="UniProtKB-SubCell"/>
</dbReference>
<dbReference type="InterPro" id="IPR003838">
    <property type="entry name" value="ABC3_permease_C"/>
</dbReference>
<feature type="transmembrane region" description="Helical" evidence="6">
    <location>
        <begin position="724"/>
        <end position="748"/>
    </location>
</feature>
<dbReference type="Pfam" id="PF02687">
    <property type="entry name" value="FtsX"/>
    <property type="match status" value="2"/>
</dbReference>
<dbReference type="EMBL" id="SPKJ01000068">
    <property type="protein sequence ID" value="MYZ49320.1"/>
    <property type="molecule type" value="Genomic_DNA"/>
</dbReference>
<gene>
    <name evidence="8" type="ORF">E4O86_16530</name>
</gene>
<keyword evidence="9" id="KW-1185">Reference proteome</keyword>
<accession>A0A964T6H9</accession>
<proteinExistence type="predicted"/>
<evidence type="ECO:0000256" key="4">
    <source>
        <dbReference type="ARBA" id="ARBA00022989"/>
    </source>
</evidence>
<dbReference type="RefSeq" id="WP_161141659.1">
    <property type="nucleotide sequence ID" value="NZ_SPKJ01000068.1"/>
</dbReference>
<evidence type="ECO:0000313" key="9">
    <source>
        <dbReference type="Proteomes" id="UP000773614"/>
    </source>
</evidence>
<dbReference type="OrthoDB" id="9775544at2"/>
<feature type="transmembrane region" description="Helical" evidence="6">
    <location>
        <begin position="769"/>
        <end position="794"/>
    </location>
</feature>
<keyword evidence="2" id="KW-1003">Cell membrane</keyword>
<dbReference type="AlphaFoldDB" id="A0A964T6H9"/>
<feature type="transmembrane region" description="Helical" evidence="6">
    <location>
        <begin position="405"/>
        <end position="426"/>
    </location>
</feature>
<feature type="transmembrane region" description="Helical" evidence="6">
    <location>
        <begin position="266"/>
        <end position="292"/>
    </location>
</feature>
<keyword evidence="4 6" id="KW-1133">Transmembrane helix</keyword>
<dbReference type="PANTHER" id="PTHR30287">
    <property type="entry name" value="MEMBRANE COMPONENT OF PREDICTED ABC SUPERFAMILY METABOLITE UPTAKE TRANSPORTER"/>
    <property type="match status" value="1"/>
</dbReference>
<dbReference type="PROSITE" id="PS51257">
    <property type="entry name" value="PROKAR_LIPOPROTEIN"/>
    <property type="match status" value="1"/>
</dbReference>
<feature type="domain" description="ABC3 transporter permease C-terminal" evidence="7">
    <location>
        <begin position="270"/>
        <end position="387"/>
    </location>
</feature>
<comment type="subcellular location">
    <subcellularLocation>
        <location evidence="1">Cell membrane</location>
        <topology evidence="1">Multi-pass membrane protein</topology>
    </subcellularLocation>
</comment>
<dbReference type="Proteomes" id="UP000773614">
    <property type="component" value="Unassembled WGS sequence"/>
</dbReference>
<sequence>MNGARLPLVLRLALRELRGGLAGFYVFLACIALGVGAIAGVNSVSRALTDGIAVEGRVILGGDIAFSLIQREADAEELAFLRERGEVGTIATLRSMVRRTDGEGQALVELKAVDSAYPHGGTLETDPPGEAADLLGAKDGTYGALAAPELLDRLGVAVGDAVSLGGGTFRIRGTIRAEPDLLSTGIGFGPRLMVSIDGLRGTSLLRPGSLVTWHYRVRLPGGEDRAVITRTAEQAKRLFPEAGWGIRSRENASPSLSRNIVRFSQFLTLVGLTALVVGGVGVANAVASFVDLKRPAIATLKCLGASRRLVFRLYLLQIVLIALLGIAAGLAIGAILPFVAKAALAGILPVGAAPDIYPRELALAFLYGLLVAVAFSLWPLGRARQLPASGLFADRALHAPVRPPAGFRIVQAALFAALAALAVALSSDRYLAAVYVGGVVASFVVLRAVSAAVISAARRSGSAGPMTLRLAIRNIHRPGALTGSVVLSLGLGLTLLVTLALIDGNIRNQITGTIAETAPDFFFVDIQNAEKDAFEARLAALAPQGKVAMVPMLRGRFVSIKGVPASEIDPPEEARWALRGDRGLTYSDTLPENSRLVSGSWWPAGYEGEPLVSFESEIADALGLKVGDEITVNALGRNVTARVANTRSVEWESLSINFVMVFSPNTFRGAPHAYLATLRLPGNGDPARDDAILRDVTTRFPAITSIRVRDALDAVNAVVADLALAVRVAASLAIVVSMLVLGGALAAGHRQRRQDAVILKTLGATRRTLLTAFSLEYGVLGLATAVFAVAAGSVGAWYVVSRIMRMDFTMMPTVALSAVLLALLVTLGLGLAGTWRILSVKAGPYLRNL</sequence>
<evidence type="ECO:0000256" key="1">
    <source>
        <dbReference type="ARBA" id="ARBA00004651"/>
    </source>
</evidence>
<feature type="transmembrane region" description="Helical" evidence="6">
    <location>
        <begin position="478"/>
        <end position="502"/>
    </location>
</feature>
<evidence type="ECO:0000256" key="3">
    <source>
        <dbReference type="ARBA" id="ARBA00022692"/>
    </source>
</evidence>
<protein>
    <submittedName>
        <fullName evidence="8">ABC transporter permease</fullName>
    </submittedName>
</protein>
<organism evidence="8 9">
    <name type="scientific">Propylenella binzhouense</name>
    <dbReference type="NCBI Taxonomy" id="2555902"/>
    <lineage>
        <taxon>Bacteria</taxon>
        <taxon>Pseudomonadati</taxon>
        <taxon>Pseudomonadota</taxon>
        <taxon>Alphaproteobacteria</taxon>
        <taxon>Hyphomicrobiales</taxon>
        <taxon>Propylenellaceae</taxon>
        <taxon>Propylenella</taxon>
    </lineage>
</organism>
<evidence type="ECO:0000256" key="2">
    <source>
        <dbReference type="ARBA" id="ARBA00022475"/>
    </source>
</evidence>
<name>A0A964T6H9_9HYPH</name>
<evidence type="ECO:0000256" key="6">
    <source>
        <dbReference type="SAM" id="Phobius"/>
    </source>
</evidence>
<keyword evidence="3 6" id="KW-0812">Transmembrane</keyword>
<keyword evidence="5 6" id="KW-0472">Membrane</keyword>
<evidence type="ECO:0000259" key="7">
    <source>
        <dbReference type="Pfam" id="PF02687"/>
    </source>
</evidence>
<feature type="transmembrane region" description="Helical" evidence="6">
    <location>
        <begin position="432"/>
        <end position="457"/>
    </location>
</feature>
<evidence type="ECO:0000313" key="8">
    <source>
        <dbReference type="EMBL" id="MYZ49320.1"/>
    </source>
</evidence>
<comment type="caution">
    <text evidence="8">The sequence shown here is derived from an EMBL/GenBank/DDBJ whole genome shotgun (WGS) entry which is preliminary data.</text>
</comment>
<dbReference type="InterPro" id="IPR038766">
    <property type="entry name" value="Membrane_comp_ABC_pdt"/>
</dbReference>
<feature type="transmembrane region" description="Helical" evidence="6">
    <location>
        <begin position="313"/>
        <end position="340"/>
    </location>
</feature>